<keyword evidence="4" id="KW-0548">Nucleotidyltransferase</keyword>
<accession>Q028Z5</accession>
<gene>
    <name evidence="4" type="ordered locus">Acid_1403</name>
</gene>
<dbReference type="SMART" id="SM00852">
    <property type="entry name" value="MoCF_biosynth"/>
    <property type="match status" value="1"/>
</dbReference>
<organism evidence="4">
    <name type="scientific">Solibacter usitatus (strain Ellin6076)</name>
    <dbReference type="NCBI Taxonomy" id="234267"/>
    <lineage>
        <taxon>Bacteria</taxon>
        <taxon>Pseudomonadati</taxon>
        <taxon>Acidobacteriota</taxon>
        <taxon>Terriglobia</taxon>
        <taxon>Bryobacterales</taxon>
        <taxon>Solibacteraceae</taxon>
        <taxon>Candidatus Solibacter</taxon>
    </lineage>
</organism>
<dbReference type="InterPro" id="IPR001453">
    <property type="entry name" value="MoaB/Mog_dom"/>
</dbReference>
<dbReference type="Pfam" id="PF00994">
    <property type="entry name" value="MoCF_biosynth"/>
    <property type="match status" value="1"/>
</dbReference>
<dbReference type="OrthoDB" id="9784492at2"/>
<dbReference type="InterPro" id="IPR036425">
    <property type="entry name" value="MoaB/Mog-like_dom_sf"/>
</dbReference>
<evidence type="ECO:0000259" key="3">
    <source>
        <dbReference type="SMART" id="SM00852"/>
    </source>
</evidence>
<dbReference type="CDD" id="cd00886">
    <property type="entry name" value="MogA_MoaB"/>
    <property type="match status" value="1"/>
</dbReference>
<feature type="domain" description="MoaB/Mog" evidence="3">
    <location>
        <begin position="5"/>
        <end position="149"/>
    </location>
</feature>
<name>Q028Z5_SOLUE</name>
<dbReference type="PANTHER" id="PTHR43764:SF1">
    <property type="entry name" value="MOLYBDOPTERIN MOLYBDOTRANSFERASE"/>
    <property type="match status" value="1"/>
</dbReference>
<dbReference type="PANTHER" id="PTHR43764">
    <property type="entry name" value="MOLYBDENUM COFACTOR BIOSYNTHESIS"/>
    <property type="match status" value="1"/>
</dbReference>
<dbReference type="GO" id="GO:0016779">
    <property type="term" value="F:nucleotidyltransferase activity"/>
    <property type="evidence" value="ECO:0007669"/>
    <property type="project" value="UniProtKB-KW"/>
</dbReference>
<dbReference type="EMBL" id="CP000473">
    <property type="protein sequence ID" value="ABJ82396.1"/>
    <property type="molecule type" value="Genomic_DNA"/>
</dbReference>
<proteinExistence type="predicted"/>
<dbReference type="FunCoup" id="Q028Z5">
    <property type="interactions" value="234"/>
</dbReference>
<evidence type="ECO:0000256" key="2">
    <source>
        <dbReference type="ARBA" id="ARBA00023150"/>
    </source>
</evidence>
<dbReference type="HOGENOM" id="CLU_077358_1_1_0"/>
<reference evidence="4" key="1">
    <citation type="submission" date="2006-10" db="EMBL/GenBank/DDBJ databases">
        <title>Complete sequence of Solibacter usitatus Ellin6076.</title>
        <authorList>
            <consortium name="US DOE Joint Genome Institute"/>
            <person name="Copeland A."/>
            <person name="Lucas S."/>
            <person name="Lapidus A."/>
            <person name="Barry K."/>
            <person name="Detter J.C."/>
            <person name="Glavina del Rio T."/>
            <person name="Hammon N."/>
            <person name="Israni S."/>
            <person name="Dalin E."/>
            <person name="Tice H."/>
            <person name="Pitluck S."/>
            <person name="Thompson L.S."/>
            <person name="Brettin T."/>
            <person name="Bruce D."/>
            <person name="Han C."/>
            <person name="Tapia R."/>
            <person name="Gilna P."/>
            <person name="Schmutz J."/>
            <person name="Larimer F."/>
            <person name="Land M."/>
            <person name="Hauser L."/>
            <person name="Kyrpides N."/>
            <person name="Mikhailova N."/>
            <person name="Janssen P.H."/>
            <person name="Kuske C.R."/>
            <person name="Richardson P."/>
        </authorList>
    </citation>
    <scope>NUCLEOTIDE SEQUENCE</scope>
    <source>
        <strain evidence="4">Ellin6076</strain>
    </source>
</reference>
<dbReference type="SUPFAM" id="SSF53218">
    <property type="entry name" value="Molybdenum cofactor biosynthesis proteins"/>
    <property type="match status" value="1"/>
</dbReference>
<sequence>MTKAAVLTISDSVSAGTRADRSGPAVRERLEQLGWSVAVMEVIPDVISEIGERLATLADGGQVSAIFTTGGTGVASRDVTPEATRTILDREIPGFGELMRLKGRESTPLAALSRSLAGSRGKVLIVNLPGSPKGAIESLDAIVELVPHVLELLRGRTEHA</sequence>
<evidence type="ECO:0000256" key="1">
    <source>
        <dbReference type="ARBA" id="ARBA00005046"/>
    </source>
</evidence>
<comment type="pathway">
    <text evidence="1">Cofactor biosynthesis; molybdopterin biosynthesis.</text>
</comment>
<dbReference type="InParanoid" id="Q028Z5"/>
<keyword evidence="4" id="KW-0808">Transferase</keyword>
<dbReference type="NCBIfam" id="TIGR00177">
    <property type="entry name" value="molyb_syn"/>
    <property type="match status" value="1"/>
</dbReference>
<evidence type="ECO:0000313" key="4">
    <source>
        <dbReference type="EMBL" id="ABJ82396.1"/>
    </source>
</evidence>
<protein>
    <submittedName>
        <fullName evidence="4">Molybdopterin adenylyltransferase</fullName>
    </submittedName>
</protein>
<dbReference type="GO" id="GO:0006777">
    <property type="term" value="P:Mo-molybdopterin cofactor biosynthetic process"/>
    <property type="evidence" value="ECO:0007669"/>
    <property type="project" value="UniProtKB-KW"/>
</dbReference>
<dbReference type="InterPro" id="IPR051920">
    <property type="entry name" value="MPT_Adenylyltrnsfr/MoaC-Rel"/>
</dbReference>
<dbReference type="eggNOG" id="COG0521">
    <property type="taxonomic scope" value="Bacteria"/>
</dbReference>
<dbReference type="KEGG" id="sus:Acid_1403"/>
<keyword evidence="2" id="KW-0501">Molybdenum cofactor biosynthesis</keyword>
<dbReference type="Gene3D" id="3.40.980.10">
    <property type="entry name" value="MoaB/Mog-like domain"/>
    <property type="match status" value="1"/>
</dbReference>
<dbReference type="STRING" id="234267.Acid_1403"/>
<dbReference type="AlphaFoldDB" id="Q028Z5"/>